<dbReference type="AlphaFoldDB" id="A0A3B0W111"/>
<dbReference type="InterPro" id="IPR006626">
    <property type="entry name" value="PbH1"/>
</dbReference>
<dbReference type="InterPro" id="IPR011050">
    <property type="entry name" value="Pectin_lyase_fold/virulence"/>
</dbReference>
<accession>A0A3B0W111</accession>
<protein>
    <submittedName>
        <fullName evidence="1">Uncharacterized protein</fullName>
    </submittedName>
</protein>
<reference evidence="1" key="1">
    <citation type="submission" date="2018-06" db="EMBL/GenBank/DDBJ databases">
        <authorList>
            <person name="Zhirakovskaya E."/>
        </authorList>
    </citation>
    <scope>NUCLEOTIDE SEQUENCE</scope>
</reference>
<evidence type="ECO:0000313" key="1">
    <source>
        <dbReference type="EMBL" id="VAW44407.1"/>
    </source>
</evidence>
<dbReference type="InterPro" id="IPR012334">
    <property type="entry name" value="Pectin_lyas_fold"/>
</dbReference>
<sequence>MKKILFVFLALVSGVSSAALFQVNLTAQDYVDANPGDGVCDIPSGGFCTLRAAIMEANALPGLDVIVLPANATVRLSRPGANENSAATGDLDITDAVRIVGLSTGSRESFPTIDANPMDDRVFHVLAGSGAVLFMNLKIINGSADFSNGGAINVSIDSQVEVIRVWFEDNTADSGGAIYITALSELDIVDSVFRGNAAVSQGGALTAFSPTQIDKSTIFENLNFNSDHQEAIFVGLAKFGTSSLTLRNSTVFDNEGSGIYSNDVDVSIRNSTIANNIDFGLAMSSSASITPDLRIHNSIFNQNGVNCNTTGSVNRVTDNWNISSGFTNCIALMNTNLIEDPKLTSIKVDADNWHRYYRPGFFSPVVDSAHPTTPGVGGLSCDAEDQRGVARAQDGDGDGNARCDRGAIELLEDIIFYDDFDIAY</sequence>
<proteinExistence type="predicted"/>
<dbReference type="EMBL" id="UOFC01000005">
    <property type="protein sequence ID" value="VAW44407.1"/>
    <property type="molecule type" value="Genomic_DNA"/>
</dbReference>
<dbReference type="SMART" id="SM00710">
    <property type="entry name" value="PbH1"/>
    <property type="match status" value="4"/>
</dbReference>
<dbReference type="Gene3D" id="2.160.20.10">
    <property type="entry name" value="Single-stranded right-handed beta-helix, Pectin lyase-like"/>
    <property type="match status" value="1"/>
</dbReference>
<organism evidence="1">
    <name type="scientific">hydrothermal vent metagenome</name>
    <dbReference type="NCBI Taxonomy" id="652676"/>
    <lineage>
        <taxon>unclassified sequences</taxon>
        <taxon>metagenomes</taxon>
        <taxon>ecological metagenomes</taxon>
    </lineage>
</organism>
<dbReference type="SUPFAM" id="SSF51126">
    <property type="entry name" value="Pectin lyase-like"/>
    <property type="match status" value="1"/>
</dbReference>
<gene>
    <name evidence="1" type="ORF">MNBD_GAMMA03-864</name>
</gene>
<name>A0A3B0W111_9ZZZZ</name>